<keyword evidence="3" id="KW-0106">Calcium</keyword>
<dbReference type="Pfam" id="PF03160">
    <property type="entry name" value="Calx-beta"/>
    <property type="match status" value="3"/>
</dbReference>
<dbReference type="Gene3D" id="2.60.40.10">
    <property type="entry name" value="Immunoglobulins"/>
    <property type="match status" value="14"/>
</dbReference>
<dbReference type="NCBIfam" id="TIGR01414">
    <property type="entry name" value="autotrans_barl"/>
    <property type="match status" value="1"/>
</dbReference>
<evidence type="ECO:0000259" key="5">
    <source>
        <dbReference type="PROSITE" id="PS50825"/>
    </source>
</evidence>
<keyword evidence="2" id="KW-0677">Repeat</keyword>
<dbReference type="PANTHER" id="PTHR37494">
    <property type="entry name" value="HEMAGGLUTININ"/>
    <property type="match status" value="1"/>
</dbReference>
<dbReference type="InterPro" id="IPR003410">
    <property type="entry name" value="HYR_dom"/>
</dbReference>
<evidence type="ECO:0000313" key="7">
    <source>
        <dbReference type="EMBL" id="MFD0724952.1"/>
    </source>
</evidence>
<dbReference type="InterPro" id="IPR013783">
    <property type="entry name" value="Ig-like_fold"/>
</dbReference>
<dbReference type="SMART" id="SM00736">
    <property type="entry name" value="CADG"/>
    <property type="match status" value="2"/>
</dbReference>
<protein>
    <submittedName>
        <fullName evidence="7">Ig domain-containing protein</fullName>
    </submittedName>
</protein>
<gene>
    <name evidence="7" type="ORF">ACFQ0E_04985</name>
</gene>
<organism evidence="7 8">
    <name type="scientific">Lysobacter brunescens</name>
    <dbReference type="NCBI Taxonomy" id="262323"/>
    <lineage>
        <taxon>Bacteria</taxon>
        <taxon>Pseudomonadati</taxon>
        <taxon>Pseudomonadota</taxon>
        <taxon>Gammaproteobacteria</taxon>
        <taxon>Lysobacterales</taxon>
        <taxon>Lysobacteraceae</taxon>
        <taxon>Lysobacter</taxon>
    </lineage>
</organism>
<proteinExistence type="predicted"/>
<dbReference type="PANTHER" id="PTHR37494:SF1">
    <property type="entry name" value="STAPHYLOCOCCUS AUREUS SURFACE PROTEIN A"/>
    <property type="match status" value="1"/>
</dbReference>
<reference evidence="8" key="1">
    <citation type="journal article" date="2019" name="Int. J. Syst. Evol. Microbiol.">
        <title>The Global Catalogue of Microorganisms (GCM) 10K type strain sequencing project: providing services to taxonomists for standard genome sequencing and annotation.</title>
        <authorList>
            <consortium name="The Broad Institute Genomics Platform"/>
            <consortium name="The Broad Institute Genome Sequencing Center for Infectious Disease"/>
            <person name="Wu L."/>
            <person name="Ma J."/>
        </authorList>
    </citation>
    <scope>NUCLEOTIDE SEQUENCE [LARGE SCALE GENOMIC DNA]</scope>
    <source>
        <strain evidence="8">CCUG 55585</strain>
    </source>
</reference>
<dbReference type="SUPFAM" id="SSF141072">
    <property type="entry name" value="CalX-like"/>
    <property type="match status" value="4"/>
</dbReference>
<feature type="signal peptide" evidence="4">
    <location>
        <begin position="1"/>
        <end position="35"/>
    </location>
</feature>
<dbReference type="InterPro" id="IPR015919">
    <property type="entry name" value="Cadherin-like_sf"/>
</dbReference>
<dbReference type="SMART" id="SM00869">
    <property type="entry name" value="Autotransporter"/>
    <property type="match status" value="1"/>
</dbReference>
<feature type="domain" description="HYR" evidence="5">
    <location>
        <begin position="1406"/>
        <end position="1497"/>
    </location>
</feature>
<dbReference type="Gene3D" id="2.60.40.2030">
    <property type="match status" value="4"/>
</dbReference>
<dbReference type="EMBL" id="JBHTIF010000001">
    <property type="protein sequence ID" value="MFD0724952.1"/>
    <property type="molecule type" value="Genomic_DNA"/>
</dbReference>
<accession>A0ABW2Y8S0</accession>
<dbReference type="InterPro" id="IPR003644">
    <property type="entry name" value="Calx_beta"/>
</dbReference>
<dbReference type="InterPro" id="IPR038081">
    <property type="entry name" value="CalX-like_sf"/>
</dbReference>
<dbReference type="PROSITE" id="PS50825">
    <property type="entry name" value="HYR"/>
    <property type="match status" value="1"/>
</dbReference>
<evidence type="ECO:0000259" key="6">
    <source>
        <dbReference type="PROSITE" id="PS51208"/>
    </source>
</evidence>
<dbReference type="InterPro" id="IPR036709">
    <property type="entry name" value="Autotransporte_beta_dom_sf"/>
</dbReference>
<dbReference type="PROSITE" id="PS51208">
    <property type="entry name" value="AUTOTRANSPORTER"/>
    <property type="match status" value="1"/>
</dbReference>
<dbReference type="InterPro" id="IPR005546">
    <property type="entry name" value="Autotransporte_beta"/>
</dbReference>
<comment type="caution">
    <text evidence="7">The sequence shown here is derived from an EMBL/GenBank/DDBJ whole genome shotgun (WGS) entry which is preliminary data.</text>
</comment>
<dbReference type="Gene3D" id="2.40.128.130">
    <property type="entry name" value="Autotransporter beta-domain"/>
    <property type="match status" value="1"/>
</dbReference>
<dbReference type="SUPFAM" id="SSF49313">
    <property type="entry name" value="Cadherin-like"/>
    <property type="match status" value="13"/>
</dbReference>
<name>A0ABW2Y8S0_9GAMM</name>
<evidence type="ECO:0000313" key="8">
    <source>
        <dbReference type="Proteomes" id="UP001597110"/>
    </source>
</evidence>
<keyword evidence="8" id="KW-1185">Reference proteome</keyword>
<dbReference type="SUPFAM" id="SSF103515">
    <property type="entry name" value="Autotransporter"/>
    <property type="match status" value="1"/>
</dbReference>
<evidence type="ECO:0000256" key="2">
    <source>
        <dbReference type="ARBA" id="ARBA00022737"/>
    </source>
</evidence>
<dbReference type="Pfam" id="PF05345">
    <property type="entry name" value="He_PIG"/>
    <property type="match status" value="14"/>
</dbReference>
<evidence type="ECO:0000256" key="4">
    <source>
        <dbReference type="SAM" id="SignalP"/>
    </source>
</evidence>
<dbReference type="Proteomes" id="UP001597110">
    <property type="component" value="Unassembled WGS sequence"/>
</dbReference>
<feature type="domain" description="Autotransporter" evidence="6">
    <location>
        <begin position="2051"/>
        <end position="2331"/>
    </location>
</feature>
<dbReference type="Pfam" id="PF03797">
    <property type="entry name" value="Autotransporter"/>
    <property type="match status" value="1"/>
</dbReference>
<dbReference type="InterPro" id="IPR006644">
    <property type="entry name" value="Cadg"/>
</dbReference>
<evidence type="ECO:0000256" key="1">
    <source>
        <dbReference type="ARBA" id="ARBA00022729"/>
    </source>
</evidence>
<evidence type="ECO:0000256" key="3">
    <source>
        <dbReference type="ARBA" id="ARBA00022837"/>
    </source>
</evidence>
<dbReference type="RefSeq" id="WP_386822579.1">
    <property type="nucleotide sequence ID" value="NZ_JBHTIF010000001.1"/>
</dbReference>
<sequence>MYTSSSNRRSGRRFNGALGYLLLLLALLWPALASAQHTSSECPAQTATVTSGGTVTIDISDCQQIPGNGGTGDIDGGSFGALDFEDHGTATTRLSGSQWFLDYSHNGTTGIGSTDVFEITDDVSGGDVRITITINPSASPITVLPASLPTLTAGQPVTVNLTASGGLAPYTYALQSGVLPPGLTLTSAGVLSGTPTQRGAYSFSVRATDATTPTAQFVDKGYTGTVQNPELVVTPAAGTAIQGAPFSQTLTVSGGVPPYTISNTPEPGSNVPAGISLSGGVISGTTNAAPGVYPINLRVSDSSTGPGTYFENTPIPQFNLTVSPPPSVSIAVSPASVSEDGATNLTYTVTRSLLLSSPTTVNITTTGTATVGTDYTGGVATVVIPAGATTATITINPNVDGTVEPDETVTLTVAAGTGYTVGAPASATGTILNDDVPTVTVSVSPAAVAEDGAPNLIYTFTLNQAAFSTTSINYTIGGTAANGTDYATIASPLVIPAGNTTGTVTVNPTADTNIEADETVTLTLAAGTGYTVGVPNSATGTILNDDLPNLVINDVTVSEGNAGITNATFTVSLSAPAGPGGVTFNIATANASATAGVDYVAQSLTGQTIPAGSSTYTFTVLVNGDLLDENNETFFVNVTGVINAVVVDGQGIGTINNDDPDPALSIDDVTVVEGNAGTVNAVFTVTLNAASGLSVQVNYATADGTATQPADYTNTSGTLTFTPGQTARTITVPVIGETVPEANETFFVNLSGATNATISDNQGVGTITNDDVPVTVNPATLPNGAVAAAYSQTVTASGGVGPYGFAVTAGALPAGVTLSPAGALSGTPTAGGTFNFTITATDSSPFPGPFTGSQAYTVTIAAPTITLPATTLAGGTLGAPYTASITAASGGTAPYAYAVTAGALPGGLTLNPSTGAITGTPSALGTFNFSVTATDSSTGTGPYTATQSYAITVIDVPPTATNSSLTVAYNAPATNVPLTLGGGAATSLAIVTAPTNGTAIVSGTTITYQPNVGYAGPDSFTYTATNSGGTSAPATVTITVQDPVITITPSGGFAATVAAPYTQTFTFNGGAQPWSTYQVTNLPAGLAVTGTTANTVTISGTPTEAGTFNLNVSATDSSTGPSAPYNVGQAFTLTVAGPTLAMTPAPGTLNAPYATAFSQTFTASGGTGPYSYALTGTLPAGLSFNAGSGSISGSPTVPGNYPITITATDDGTTGTGAPFTIAQNYTISVPTPAIAVNPASLPDPTAAVAYSQVITATGGAAPYTFAVTAGSLPPGITLASSGALTGTSNQVGTYNFTITATDNFGQTGSRAYTVTIAAPTLTMTPAAGTLNAPYAVAYSQTFTASGGSNTFSYVLTGVLPAGLSFSGDTISGTPTVPGSYPIAITATDTVLTGVGAPFTVSQNYTIDVPAPAIVVSPATLPDPTAAVAYSQTITATGGAAPYGFAVTAGSLPPGITLASGGALTGTSNQVGTYSFTVTATDNFGQTGSQAYTVTIAAPTLTMTPAAGTLNAPYATAFSQAFPAAGGSNSFSYVLTGTLPTGLSFSGNTISGTPTVPGSYPITITATDTVLTGVGAPFSIAQNYTIDVPAPTITVDPATLQNTTAGDAYSQTLTATGGAAPYAFAVTAGSLPNGLTLSGSGVLSGTTTTSGTFNFTVTATDGFGQTGSRAYTVVVAVPTVTLTPATLPGGTSGVAYSQTLTIAGGIAPYIVTQTGALPAGITFNAATRTFSGTPTQSGTFNISVTVTDSTGGTAATVTNNYTLVIAVPTLTLTPAAGALPAGTGGTPYSQTFTASNGVAPYTYALASGALPAGLSFNPTTGALTGTPTVAGSFSFSISATDSTTGTAATVTNAYTLAISTPTITVNPPVLPNGIFSVPYTHVINAVGGTAPYTFAVSAGALPAGVTLNANGNLSGSPTVSGAFNFTIRATDALGFTGTRAYTINIVQRPDPSRDPEVRGLIESQADATRRFATTQINNFQQRLERLHGSGSGGGFDNGLSVSYDQYCPEMVGSIPGRRCDRPTTGNSIGAGLGNGAGNGAGGGTGQGGSSGDVNKAFGIWASGMIRSGNRDGRNDTANVDFETDGVSFGLDYRVNESFVLGGGVGYGTDSSDIGENGSRSEGRAYTFALYGSYSPGDVFFLDGLWGYQKLDYDLRRFVTSNGNFVNGNRGGSQWFGSLSAGADIAVGNAWQFTPYARVDVARATLDGYTENGDAIFALAYNEMEVDTTTGNAGVRIDYRRETTWGIFSPQFRMEYQHDFKGSGAQSMRYADLPSGPFYRATFSDFDRSRWMFGLGFLFDLNNDWSFKLDYRGLIGNGEDRDHGVQLNVDKKF</sequence>
<dbReference type="SMART" id="SM00237">
    <property type="entry name" value="Calx_beta"/>
    <property type="match status" value="4"/>
</dbReference>
<dbReference type="Pfam" id="PF17963">
    <property type="entry name" value="Big_9"/>
    <property type="match status" value="1"/>
</dbReference>
<keyword evidence="1 4" id="KW-0732">Signal</keyword>
<dbReference type="InterPro" id="IPR006315">
    <property type="entry name" value="OM_autotransptr_brl_dom"/>
</dbReference>
<feature type="chain" id="PRO_5046439870" evidence="4">
    <location>
        <begin position="36"/>
        <end position="2331"/>
    </location>
</feature>